<dbReference type="AlphaFoldDB" id="A0A1W1WEE7"/>
<feature type="domain" description="CobQ/CobB/MinD/ParA nucleotide binding" evidence="3">
    <location>
        <begin position="34"/>
        <end position="251"/>
    </location>
</feature>
<keyword evidence="4" id="KW-0282">Flagellum</keyword>
<keyword evidence="1" id="KW-0547">Nucleotide-binding</keyword>
<dbReference type="SUPFAM" id="SSF52540">
    <property type="entry name" value="P-loop containing nucleoside triphosphate hydrolases"/>
    <property type="match status" value="1"/>
</dbReference>
<evidence type="ECO:0000259" key="3">
    <source>
        <dbReference type="Pfam" id="PF01656"/>
    </source>
</evidence>
<protein>
    <submittedName>
        <fullName evidence="4">Flagellar biosynthesis protein FlhG</fullName>
    </submittedName>
</protein>
<dbReference type="GO" id="GO:0005829">
    <property type="term" value="C:cytosol"/>
    <property type="evidence" value="ECO:0007669"/>
    <property type="project" value="TreeGrafter"/>
</dbReference>
<keyword evidence="2" id="KW-0067">ATP-binding</keyword>
<keyword evidence="4" id="KW-0966">Cell projection</keyword>
<dbReference type="InterPro" id="IPR025501">
    <property type="entry name" value="MinD_FleN"/>
</dbReference>
<keyword evidence="4" id="KW-0969">Cilium</keyword>
<dbReference type="EMBL" id="FWWY01000001">
    <property type="protein sequence ID" value="SMC04615.1"/>
    <property type="molecule type" value="Genomic_DNA"/>
</dbReference>
<dbReference type="PANTHER" id="PTHR43384:SF4">
    <property type="entry name" value="CELLULOSE BIOSYNTHESIS PROTEIN BCSQ-RELATED"/>
    <property type="match status" value="1"/>
</dbReference>
<proteinExistence type="predicted"/>
<keyword evidence="5" id="KW-1185">Reference proteome</keyword>
<dbReference type="GO" id="GO:0009898">
    <property type="term" value="C:cytoplasmic side of plasma membrane"/>
    <property type="evidence" value="ECO:0007669"/>
    <property type="project" value="TreeGrafter"/>
</dbReference>
<dbReference type="STRING" id="28034.BFX07_00700"/>
<gene>
    <name evidence="4" type="ORF">SAMN00768000_1743</name>
</gene>
<dbReference type="PANTHER" id="PTHR43384">
    <property type="entry name" value="SEPTUM SITE-DETERMINING PROTEIN MIND HOMOLOG, CHLOROPLASTIC-RELATED"/>
    <property type="match status" value="1"/>
</dbReference>
<dbReference type="InterPro" id="IPR002586">
    <property type="entry name" value="CobQ/CobB/MinD/ParA_Nub-bd_dom"/>
</dbReference>
<dbReference type="Gene3D" id="3.40.50.300">
    <property type="entry name" value="P-loop containing nucleotide triphosphate hydrolases"/>
    <property type="match status" value="1"/>
</dbReference>
<dbReference type="RefSeq" id="WP_020375772.1">
    <property type="nucleotide sequence ID" value="NZ_FWWY01000001.1"/>
</dbReference>
<dbReference type="Proteomes" id="UP000192660">
    <property type="component" value="Unassembled WGS sequence"/>
</dbReference>
<dbReference type="InterPro" id="IPR033875">
    <property type="entry name" value="FlhG"/>
</dbReference>
<evidence type="ECO:0000313" key="5">
    <source>
        <dbReference type="Proteomes" id="UP000192660"/>
    </source>
</evidence>
<sequence>MAEQADQLRAWIKRQSAKVQEEIFERRNQGSRIVAVTSGKGGVGKSQLTLNLAIALQQRGQRVVILDADLGLANINILLGYEPSFTLWDVVQKRVSMKDVLQQGPLGLRIIPGASGISQLASLDDVEISGIIEGFQDLEGECDWLLVDTGAGIAANVLSFVLAADEALVVTNPEPPALADAYGLIKSIWEAQGNVRLQLVMNRSKSLKHGEEMGMRVINLAERMLNQPVGFFGVVREDLHAQQAVSRQEPLILLYPSSMAAQDIGDLADQMIHRVKPPKRGRWGQFVHRMSSLLSSLPKEFG</sequence>
<evidence type="ECO:0000256" key="1">
    <source>
        <dbReference type="ARBA" id="ARBA00022741"/>
    </source>
</evidence>
<dbReference type="Pfam" id="PF01656">
    <property type="entry name" value="CbiA"/>
    <property type="match status" value="1"/>
</dbReference>
<dbReference type="CDD" id="cd02038">
    <property type="entry name" value="FlhG-like"/>
    <property type="match status" value="1"/>
</dbReference>
<name>A0A1W1WEE7_SULTA</name>
<evidence type="ECO:0000256" key="2">
    <source>
        <dbReference type="ARBA" id="ARBA00022840"/>
    </source>
</evidence>
<reference evidence="5" key="1">
    <citation type="submission" date="2017-04" db="EMBL/GenBank/DDBJ databases">
        <authorList>
            <person name="Varghese N."/>
            <person name="Submissions S."/>
        </authorList>
    </citation>
    <scope>NUCLEOTIDE SEQUENCE [LARGE SCALE GENOMIC DNA]</scope>
    <source>
        <strain evidence="5">DSM 9293</strain>
    </source>
</reference>
<organism evidence="4 5">
    <name type="scientific">Sulfobacillus thermosulfidooxidans (strain DSM 9293 / VKM B-1269 / AT-1)</name>
    <dbReference type="NCBI Taxonomy" id="929705"/>
    <lineage>
        <taxon>Bacteria</taxon>
        <taxon>Bacillati</taxon>
        <taxon>Bacillota</taxon>
        <taxon>Clostridia</taxon>
        <taxon>Eubacteriales</taxon>
        <taxon>Clostridiales Family XVII. Incertae Sedis</taxon>
        <taxon>Sulfobacillus</taxon>
    </lineage>
</organism>
<dbReference type="OrthoDB" id="9816297at2"/>
<dbReference type="InterPro" id="IPR050625">
    <property type="entry name" value="ParA/MinD_ATPase"/>
</dbReference>
<evidence type="ECO:0000313" key="4">
    <source>
        <dbReference type="EMBL" id="SMC04615.1"/>
    </source>
</evidence>
<dbReference type="InterPro" id="IPR027417">
    <property type="entry name" value="P-loop_NTPase"/>
</dbReference>
<dbReference type="PIRSF" id="PIRSF003092">
    <property type="entry name" value="MinD"/>
    <property type="match status" value="1"/>
</dbReference>
<dbReference type="GO" id="GO:0005524">
    <property type="term" value="F:ATP binding"/>
    <property type="evidence" value="ECO:0007669"/>
    <property type="project" value="UniProtKB-KW"/>
</dbReference>
<dbReference type="GO" id="GO:0016887">
    <property type="term" value="F:ATP hydrolysis activity"/>
    <property type="evidence" value="ECO:0007669"/>
    <property type="project" value="TreeGrafter"/>
</dbReference>
<accession>A0A1W1WEE7</accession>
<dbReference type="GO" id="GO:0051782">
    <property type="term" value="P:negative regulation of cell division"/>
    <property type="evidence" value="ECO:0007669"/>
    <property type="project" value="TreeGrafter"/>
</dbReference>